<evidence type="ECO:0000313" key="1">
    <source>
        <dbReference type="EMBL" id="CUQ39473.1"/>
    </source>
</evidence>
<organism evidence="1 4">
    <name type="scientific">Parabacteroides distasonis</name>
    <dbReference type="NCBI Taxonomy" id="823"/>
    <lineage>
        <taxon>Bacteria</taxon>
        <taxon>Pseudomonadati</taxon>
        <taxon>Bacteroidota</taxon>
        <taxon>Bacteroidia</taxon>
        <taxon>Bacteroidales</taxon>
        <taxon>Tannerellaceae</taxon>
        <taxon>Parabacteroides</taxon>
    </lineage>
</organism>
<reference evidence="1 4" key="1">
    <citation type="submission" date="2015-09" db="EMBL/GenBank/DDBJ databases">
        <authorList>
            <consortium name="Pathogen Informatics"/>
        </authorList>
    </citation>
    <scope>NUCLEOTIDE SEQUENCE [LARGE SCALE GENOMIC DNA]</scope>
    <source>
        <strain evidence="1 4">2789STDY5834948</strain>
    </source>
</reference>
<keyword evidence="1" id="KW-0282">Flagellum</keyword>
<dbReference type="Proteomes" id="UP000471216">
    <property type="component" value="Unassembled WGS sequence"/>
</dbReference>
<dbReference type="Pfam" id="PF10029">
    <property type="entry name" value="DUF2271"/>
    <property type="match status" value="1"/>
</dbReference>
<name>A0A174VXJ2_PARDI</name>
<dbReference type="Proteomes" id="UP000095332">
    <property type="component" value="Unassembled WGS sequence"/>
</dbReference>
<dbReference type="EMBL" id="WKMX01000012">
    <property type="protein sequence ID" value="MRZ07202.1"/>
    <property type="molecule type" value="Genomic_DNA"/>
</dbReference>
<evidence type="ECO:0000313" key="5">
    <source>
        <dbReference type="Proteomes" id="UP000450599"/>
    </source>
</evidence>
<evidence type="ECO:0000313" key="6">
    <source>
        <dbReference type="Proteomes" id="UP000471216"/>
    </source>
</evidence>
<dbReference type="RefSeq" id="WP_057328846.1">
    <property type="nucleotide sequence ID" value="NZ_CZBM01000011.1"/>
</dbReference>
<evidence type="ECO:0000313" key="3">
    <source>
        <dbReference type="EMBL" id="MRZ07202.1"/>
    </source>
</evidence>
<protein>
    <submittedName>
        <fullName evidence="2">DUF2271 domain-containing protein</fullName>
    </submittedName>
    <submittedName>
        <fullName evidence="1">Flagellar basal body rod modification protein</fullName>
    </submittedName>
</protein>
<evidence type="ECO:0000313" key="2">
    <source>
        <dbReference type="EMBL" id="MRY84491.1"/>
    </source>
</evidence>
<evidence type="ECO:0000313" key="4">
    <source>
        <dbReference type="Proteomes" id="UP000095332"/>
    </source>
</evidence>
<proteinExistence type="predicted"/>
<keyword evidence="1" id="KW-0966">Cell projection</keyword>
<dbReference type="EMBL" id="WKMW01000007">
    <property type="protein sequence ID" value="MRY84491.1"/>
    <property type="molecule type" value="Genomic_DNA"/>
</dbReference>
<dbReference type="InterPro" id="IPR014469">
    <property type="entry name" value="DUF2271"/>
</dbReference>
<reference evidence="5 6" key="2">
    <citation type="journal article" date="2019" name="Nat. Med.">
        <title>A library of human gut bacterial isolates paired with longitudinal multiomics data enables mechanistic microbiome research.</title>
        <authorList>
            <person name="Poyet M."/>
            <person name="Groussin M."/>
            <person name="Gibbons S.M."/>
            <person name="Avila-Pacheco J."/>
            <person name="Jiang X."/>
            <person name="Kearney S.M."/>
            <person name="Perrotta A.R."/>
            <person name="Berdy B."/>
            <person name="Zhao S."/>
            <person name="Lieberman T.D."/>
            <person name="Swanson P.K."/>
            <person name="Smith M."/>
            <person name="Roesemann S."/>
            <person name="Alexander J.E."/>
            <person name="Rich S.A."/>
            <person name="Livny J."/>
            <person name="Vlamakis H."/>
            <person name="Clish C."/>
            <person name="Bullock K."/>
            <person name="Deik A."/>
            <person name="Scott J."/>
            <person name="Pierce K.A."/>
            <person name="Xavier R.J."/>
            <person name="Alm E.J."/>
        </authorList>
    </citation>
    <scope>NUCLEOTIDE SEQUENCE [LARGE SCALE GENOMIC DNA]</scope>
    <source>
        <strain evidence="3 6">BIOML-A10</strain>
        <strain evidence="2 5">BIOML-A11</strain>
    </source>
</reference>
<dbReference type="EMBL" id="CZBM01000011">
    <property type="protein sequence ID" value="CUQ39473.1"/>
    <property type="molecule type" value="Genomic_DNA"/>
</dbReference>
<gene>
    <name evidence="1" type="ORF">ERS852560_02598</name>
    <name evidence="3" type="ORF">GKD54_13500</name>
    <name evidence="2" type="ORF">GKD58_09525</name>
</gene>
<accession>A0A174VXJ2</accession>
<sequence length="200" mass="22931">MRKTLLILFIIGGLSVLSSVSGRQHKTNSLQTKDTRIHNRTEERLEISFKFQREGIASSQYAIWIENDEGQLIRTIYTTSFTAKGGYKYRKDAIPFWVSKANPKDMSSEQVDAITGATPRNGILVYQWDGTDEKGTHVPTGDYKLFIEGTLYWTSRVIYSGEFTWGNKEQTSVPVKVQHFNQQPNNQNMITELKVCHFKN</sequence>
<dbReference type="Proteomes" id="UP000450599">
    <property type="component" value="Unassembled WGS sequence"/>
</dbReference>
<keyword evidence="1" id="KW-0969">Cilium</keyword>
<dbReference type="AlphaFoldDB" id="A0A174VXJ2"/>
<dbReference type="Gene3D" id="2.60.40.4070">
    <property type="match status" value="1"/>
</dbReference>